<dbReference type="AlphaFoldDB" id="A0A4D5RD44"/>
<feature type="chain" id="PRO_5020024162" evidence="1">
    <location>
        <begin position="35"/>
        <end position="94"/>
    </location>
</feature>
<dbReference type="EMBL" id="GHJT01000803">
    <property type="protein sequence ID" value="MOY34774.1"/>
    <property type="molecule type" value="Transcribed_RNA"/>
</dbReference>
<reference evidence="2" key="1">
    <citation type="submission" date="2019-04" db="EMBL/GenBank/DDBJ databases">
        <title>An insight into the mialome of Ixodes scapularis.</title>
        <authorList>
            <person name="Ribeiro J.M."/>
            <person name="Mather T.N."/>
            <person name="Karim S."/>
        </authorList>
    </citation>
    <scope>NUCLEOTIDE SEQUENCE</scope>
</reference>
<keyword evidence="1" id="KW-0732">Signal</keyword>
<feature type="signal peptide" evidence="1">
    <location>
        <begin position="1"/>
        <end position="34"/>
    </location>
</feature>
<organism evidence="2">
    <name type="scientific">Ixodes scapularis</name>
    <name type="common">Black-legged tick</name>
    <name type="synonym">Deer tick</name>
    <dbReference type="NCBI Taxonomy" id="6945"/>
    <lineage>
        <taxon>Eukaryota</taxon>
        <taxon>Metazoa</taxon>
        <taxon>Ecdysozoa</taxon>
        <taxon>Arthropoda</taxon>
        <taxon>Chelicerata</taxon>
        <taxon>Arachnida</taxon>
        <taxon>Acari</taxon>
        <taxon>Parasitiformes</taxon>
        <taxon>Ixodida</taxon>
        <taxon>Ixodoidea</taxon>
        <taxon>Ixodidae</taxon>
        <taxon>Ixodinae</taxon>
        <taxon>Ixodes</taxon>
    </lineage>
</organism>
<protein>
    <submittedName>
        <fullName evidence="2">Putative secreted protein</fullName>
    </submittedName>
</protein>
<evidence type="ECO:0000313" key="2">
    <source>
        <dbReference type="EMBL" id="MOY34774.1"/>
    </source>
</evidence>
<accession>A0A4D5RD44</accession>
<name>A0A4D5RD44_IXOSC</name>
<sequence>MLSAVTIGLWLPCVPKITLHFSFLLCLLLRSCSQKGRGGLEAPIAILTWKQHAHVGNLPTFRIREPVDNWKPLQCGDGIDSCFSLLEGGPAIWS</sequence>
<evidence type="ECO:0000256" key="1">
    <source>
        <dbReference type="SAM" id="SignalP"/>
    </source>
</evidence>
<proteinExistence type="predicted"/>